<evidence type="ECO:0000313" key="3">
    <source>
        <dbReference type="Proteomes" id="UP000762676"/>
    </source>
</evidence>
<dbReference type="EMBL" id="BMAT01009483">
    <property type="protein sequence ID" value="GFS07095.1"/>
    <property type="molecule type" value="Genomic_DNA"/>
</dbReference>
<organism evidence="2 3">
    <name type="scientific">Elysia marginata</name>
    <dbReference type="NCBI Taxonomy" id="1093978"/>
    <lineage>
        <taxon>Eukaryota</taxon>
        <taxon>Metazoa</taxon>
        <taxon>Spiralia</taxon>
        <taxon>Lophotrochozoa</taxon>
        <taxon>Mollusca</taxon>
        <taxon>Gastropoda</taxon>
        <taxon>Heterobranchia</taxon>
        <taxon>Euthyneura</taxon>
        <taxon>Panpulmonata</taxon>
        <taxon>Sacoglossa</taxon>
        <taxon>Placobranchoidea</taxon>
        <taxon>Plakobranchidae</taxon>
        <taxon>Elysia</taxon>
    </lineage>
</organism>
<feature type="region of interest" description="Disordered" evidence="1">
    <location>
        <begin position="1"/>
        <end position="58"/>
    </location>
</feature>
<accession>A0AAV4IAM1</accession>
<evidence type="ECO:0000313" key="2">
    <source>
        <dbReference type="EMBL" id="GFS07095.1"/>
    </source>
</evidence>
<reference evidence="2 3" key="1">
    <citation type="journal article" date="2021" name="Elife">
        <title>Chloroplast acquisition without the gene transfer in kleptoplastic sea slugs, Plakobranchus ocellatus.</title>
        <authorList>
            <person name="Maeda T."/>
            <person name="Takahashi S."/>
            <person name="Yoshida T."/>
            <person name="Shimamura S."/>
            <person name="Takaki Y."/>
            <person name="Nagai Y."/>
            <person name="Toyoda A."/>
            <person name="Suzuki Y."/>
            <person name="Arimoto A."/>
            <person name="Ishii H."/>
            <person name="Satoh N."/>
            <person name="Nishiyama T."/>
            <person name="Hasebe M."/>
            <person name="Maruyama T."/>
            <person name="Minagawa J."/>
            <person name="Obokata J."/>
            <person name="Shigenobu S."/>
        </authorList>
    </citation>
    <scope>NUCLEOTIDE SEQUENCE [LARGE SCALE GENOMIC DNA]</scope>
</reference>
<protein>
    <recommendedName>
        <fullName evidence="4">PiggyBac transposable element-derived protein domain-containing protein</fullName>
    </recommendedName>
</protein>
<comment type="caution">
    <text evidence="2">The sequence shown here is derived from an EMBL/GenBank/DDBJ whole genome shotgun (WGS) entry which is preliminary data.</text>
</comment>
<evidence type="ECO:0008006" key="4">
    <source>
        <dbReference type="Google" id="ProtNLM"/>
    </source>
</evidence>
<keyword evidence="3" id="KW-1185">Reference proteome</keyword>
<dbReference type="Proteomes" id="UP000762676">
    <property type="component" value="Unassembled WGS sequence"/>
</dbReference>
<gene>
    <name evidence="2" type="ORF">ElyMa_004722300</name>
</gene>
<sequence length="128" mass="14704">MPRPRSESSSDSDDFQSENKVETDSNNRLYNADTEIEDLPDIDMESQSDSESEDNDDEWVHQVRHYPRIPAFTGDSMIKSDLIDDPSPVDVYQLFIADELIASWKRERGEPLCQSCNQIKRSATFIEA</sequence>
<evidence type="ECO:0000256" key="1">
    <source>
        <dbReference type="SAM" id="MobiDB-lite"/>
    </source>
</evidence>
<feature type="compositionally biased region" description="Acidic residues" evidence="1">
    <location>
        <begin position="34"/>
        <end position="57"/>
    </location>
</feature>
<proteinExistence type="predicted"/>
<dbReference type="AlphaFoldDB" id="A0AAV4IAM1"/>
<name>A0AAV4IAM1_9GAST</name>